<dbReference type="OrthoDB" id="2194938at2"/>
<dbReference type="EMBL" id="MSTR01000008">
    <property type="protein sequence ID" value="ONN42924.1"/>
    <property type="molecule type" value="Genomic_DNA"/>
</dbReference>
<dbReference type="STRING" id="53346.A5802_000751"/>
<sequence>MKRMNRVIGVSHICSIFLSMYLGTHAIQQPIEANSLLFPISLTDGVILSIFLFLMVFIGNIFGSVASFFKMSISPALSIGLGTIGIFAMLFFVKRMDFYTITFGLLCLVQVMLSLWLSLRSTNLMKIR</sequence>
<reference evidence="4 6" key="2">
    <citation type="submission" date="2018-03" db="EMBL/GenBank/DDBJ databases">
        <title>Draft genome sequences of four Enterococcus mundtii strains isolated from beef slaughterhouses in Kenya.</title>
        <authorList>
            <person name="Wambui J."/>
            <person name="Stevens M."/>
            <person name="Njage P."/>
            <person name="Stephan R."/>
            <person name="Tasara T."/>
        </authorList>
    </citation>
    <scope>NUCLEOTIDE SEQUENCE [LARGE SCALE GENOMIC DNA]</scope>
    <source>
        <strain evidence="4 6">H18-EM</strain>
    </source>
</reference>
<keyword evidence="1" id="KW-0812">Transmembrane</keyword>
<keyword evidence="1" id="KW-1133">Transmembrane helix</keyword>
<protein>
    <submittedName>
        <fullName evidence="3">Uncharacterized protein</fullName>
    </submittedName>
</protein>
<feature type="transmembrane region" description="Helical" evidence="1">
    <location>
        <begin position="36"/>
        <end position="61"/>
    </location>
</feature>
<evidence type="ECO:0000313" key="7">
    <source>
        <dbReference type="Proteomes" id="UP000557857"/>
    </source>
</evidence>
<keyword evidence="1" id="KW-0472">Membrane</keyword>
<name>A0A1A6G5P1_ENTMU</name>
<dbReference type="EMBL" id="PYGR01000102">
    <property type="protein sequence ID" value="PTO34082.1"/>
    <property type="molecule type" value="Genomic_DNA"/>
</dbReference>
<dbReference type="Proteomes" id="UP000189299">
    <property type="component" value="Unassembled WGS sequence"/>
</dbReference>
<evidence type="ECO:0000256" key="1">
    <source>
        <dbReference type="SAM" id="Phobius"/>
    </source>
</evidence>
<dbReference type="Proteomes" id="UP000244022">
    <property type="component" value="Unassembled WGS sequence"/>
</dbReference>
<evidence type="ECO:0000313" key="4">
    <source>
        <dbReference type="EMBL" id="PTO34082.1"/>
    </source>
</evidence>
<dbReference type="Proteomes" id="UP000557857">
    <property type="component" value="Unassembled WGS sequence"/>
</dbReference>
<evidence type="ECO:0000313" key="3">
    <source>
        <dbReference type="EMBL" id="ONN42924.1"/>
    </source>
</evidence>
<comment type="caution">
    <text evidence="3">The sequence shown here is derived from an EMBL/GenBank/DDBJ whole genome shotgun (WGS) entry which is preliminary data.</text>
</comment>
<evidence type="ECO:0000313" key="2">
    <source>
        <dbReference type="EMBL" id="NMP57306.1"/>
    </source>
</evidence>
<gene>
    <name evidence="3" type="ORF">BTN92_09180</name>
    <name evidence="4" type="ORF">C6N14_13985</name>
    <name evidence="2" type="ORF">HI921_02315</name>
</gene>
<proteinExistence type="predicted"/>
<accession>A0A1A6G5P1</accession>
<dbReference type="AlphaFoldDB" id="A0A1A6G5P1"/>
<feature type="transmembrane region" description="Helical" evidence="1">
    <location>
        <begin position="73"/>
        <end position="92"/>
    </location>
</feature>
<evidence type="ECO:0000313" key="6">
    <source>
        <dbReference type="Proteomes" id="UP000244022"/>
    </source>
</evidence>
<feature type="transmembrane region" description="Helical" evidence="1">
    <location>
        <begin position="98"/>
        <end position="119"/>
    </location>
</feature>
<organism evidence="3 5">
    <name type="scientific">Enterococcus mundtii</name>
    <dbReference type="NCBI Taxonomy" id="53346"/>
    <lineage>
        <taxon>Bacteria</taxon>
        <taxon>Bacillati</taxon>
        <taxon>Bacillota</taxon>
        <taxon>Bacilli</taxon>
        <taxon>Lactobacillales</taxon>
        <taxon>Enterococcaceae</taxon>
        <taxon>Enterococcus</taxon>
    </lineage>
</organism>
<reference evidence="3 5" key="1">
    <citation type="submission" date="2016-12" db="EMBL/GenBank/DDBJ databases">
        <authorList>
            <person name="Song W.-J."/>
            <person name="Kurnit D.M."/>
        </authorList>
    </citation>
    <scope>NUCLEOTIDE SEQUENCE [LARGE SCALE GENOMIC DNA]</scope>
    <source>
        <strain evidence="3 5">CGB1038-1_S1</strain>
    </source>
</reference>
<dbReference type="RefSeq" id="WP_041684187.1">
    <property type="nucleotide sequence ID" value="NZ_AP019810.1"/>
</dbReference>
<dbReference type="EMBL" id="JABCAG010000003">
    <property type="protein sequence ID" value="NMP57306.1"/>
    <property type="molecule type" value="Genomic_DNA"/>
</dbReference>
<evidence type="ECO:0000313" key="5">
    <source>
        <dbReference type="Proteomes" id="UP000189299"/>
    </source>
</evidence>
<reference evidence="2 7" key="3">
    <citation type="submission" date="2020-04" db="EMBL/GenBank/DDBJ databases">
        <authorList>
            <person name="Abaymova A."/>
            <person name="Teymurazov M."/>
            <person name="Tazyna O."/>
            <person name="Chatushin Y."/>
            <person name="Svetoch E."/>
            <person name="Pereligyn V."/>
            <person name="Pohylenko V."/>
            <person name="Platonov M."/>
            <person name="Kartsev N."/>
            <person name="Skryabin Y."/>
            <person name="Sizova A."/>
            <person name="Solomentsev V."/>
            <person name="Kislichkina A."/>
            <person name="Bogun A."/>
        </authorList>
    </citation>
    <scope>NUCLEOTIDE SEQUENCE [LARGE SCALE GENOMIC DNA]</scope>
    <source>
        <strain evidence="2">SCPM-O-B-8398</strain>
        <strain evidence="7">SCPM-O-B-8398 (E28)</strain>
    </source>
</reference>